<evidence type="ECO:0000256" key="1">
    <source>
        <dbReference type="ARBA" id="ARBA00001946"/>
    </source>
</evidence>
<dbReference type="GO" id="GO:0018784">
    <property type="term" value="F:(S)-2-haloacid dehalogenase activity"/>
    <property type="evidence" value="ECO:0007669"/>
    <property type="project" value="UniProtKB-EC"/>
</dbReference>
<dbReference type="eggNOG" id="COG1011">
    <property type="taxonomic scope" value="Bacteria"/>
</dbReference>
<dbReference type="SFLD" id="SFLDG01129">
    <property type="entry name" value="C1.5:_HAD__Beta-PGM__Phosphata"/>
    <property type="match status" value="1"/>
</dbReference>
<dbReference type="SFLD" id="SFLDS00003">
    <property type="entry name" value="Haloacid_Dehalogenase"/>
    <property type="match status" value="1"/>
</dbReference>
<organism evidence="4 5">
    <name type="scientific">Photobacterium aphoticum</name>
    <dbReference type="NCBI Taxonomy" id="754436"/>
    <lineage>
        <taxon>Bacteria</taxon>
        <taxon>Pseudomonadati</taxon>
        <taxon>Pseudomonadota</taxon>
        <taxon>Gammaproteobacteria</taxon>
        <taxon>Vibrionales</taxon>
        <taxon>Vibrionaceae</taxon>
        <taxon>Photobacterium</taxon>
    </lineage>
</organism>
<dbReference type="Gene3D" id="1.20.120.1600">
    <property type="match status" value="1"/>
</dbReference>
<dbReference type="STRING" id="754436.JCM19237_3815"/>
<dbReference type="Gene3D" id="3.40.50.1000">
    <property type="entry name" value="HAD superfamily/HAD-like"/>
    <property type="match status" value="1"/>
</dbReference>
<dbReference type="PANTHER" id="PTHR46470:SF4">
    <property type="entry name" value="5-AMINO-6-(5-PHOSPHO-D-RIBITYLAMINO)URACIL PHOSPHATASE YIGB"/>
    <property type="match status" value="1"/>
</dbReference>
<dbReference type="InterPro" id="IPR023214">
    <property type="entry name" value="HAD_sf"/>
</dbReference>
<dbReference type="InterPro" id="IPR036412">
    <property type="entry name" value="HAD-like_sf"/>
</dbReference>
<comment type="caution">
    <text evidence="4">The sequence shown here is derived from an EMBL/GenBank/DDBJ whole genome shotgun (WGS) entry which is preliminary data.</text>
</comment>
<dbReference type="SUPFAM" id="SSF56784">
    <property type="entry name" value="HAD-like"/>
    <property type="match status" value="1"/>
</dbReference>
<protein>
    <submittedName>
        <fullName evidence="4">2-haloalkanoic acid dehalogenase</fullName>
        <ecNumber evidence="4">3.8.1.2</ecNumber>
    </submittedName>
</protein>
<evidence type="ECO:0000313" key="4">
    <source>
        <dbReference type="EMBL" id="GAL06749.1"/>
    </source>
</evidence>
<dbReference type="InterPro" id="IPR006439">
    <property type="entry name" value="HAD-SF_hydro_IA"/>
</dbReference>
<dbReference type="InterPro" id="IPR051400">
    <property type="entry name" value="HAD-like_hydrolase"/>
</dbReference>
<comment type="cofactor">
    <cofactor evidence="1">
        <name>Mg(2+)</name>
        <dbReference type="ChEBI" id="CHEBI:18420"/>
    </cofactor>
</comment>
<dbReference type="NCBIfam" id="TIGR01549">
    <property type="entry name" value="HAD-SF-IA-v1"/>
    <property type="match status" value="1"/>
</dbReference>
<dbReference type="EMBL" id="BBMN01000013">
    <property type="protein sequence ID" value="GAL06749.1"/>
    <property type="molecule type" value="Genomic_DNA"/>
</dbReference>
<evidence type="ECO:0000313" key="5">
    <source>
        <dbReference type="Proteomes" id="UP000029227"/>
    </source>
</evidence>
<keyword evidence="2 4" id="KW-0378">Hydrolase</keyword>
<dbReference type="Pfam" id="PF00702">
    <property type="entry name" value="Hydrolase"/>
    <property type="match status" value="1"/>
</dbReference>
<dbReference type="PANTHER" id="PTHR46470">
    <property type="entry name" value="N-ACYLNEURAMINATE-9-PHOSPHATASE"/>
    <property type="match status" value="1"/>
</dbReference>
<proteinExistence type="predicted"/>
<evidence type="ECO:0000256" key="2">
    <source>
        <dbReference type="ARBA" id="ARBA00022801"/>
    </source>
</evidence>
<dbReference type="GO" id="GO:0044281">
    <property type="term" value="P:small molecule metabolic process"/>
    <property type="evidence" value="ECO:0007669"/>
    <property type="project" value="UniProtKB-ARBA"/>
</dbReference>
<dbReference type="Proteomes" id="UP000029227">
    <property type="component" value="Unassembled WGS sequence"/>
</dbReference>
<gene>
    <name evidence="4" type="ORF">JCM19237_3815</name>
</gene>
<reference evidence="4 5" key="1">
    <citation type="journal article" date="2014" name="Genome Announc.">
        <title>Draft Genome Sequences of Two Vibrionaceae Species, Vibrio ponticus C121 and Photobacterium aphoticum C119, Isolated as Coral Reef Microbiota.</title>
        <authorList>
            <person name="Al-saari N."/>
            <person name="Meirelles P.M."/>
            <person name="Mino S."/>
            <person name="Suda W."/>
            <person name="Oshima K."/>
            <person name="Hattori M."/>
            <person name="Ohkuma M."/>
            <person name="Thompson F.L."/>
            <person name="Gomez-Gil B."/>
            <person name="Sawabe T."/>
            <person name="Sawabe T."/>
        </authorList>
    </citation>
    <scope>NUCLEOTIDE SEQUENCE [LARGE SCALE GENOMIC DNA]</scope>
    <source>
        <strain evidence="4 5">JCM 19237</strain>
    </source>
</reference>
<keyword evidence="3" id="KW-0460">Magnesium</keyword>
<evidence type="ECO:0000256" key="3">
    <source>
        <dbReference type="ARBA" id="ARBA00022842"/>
    </source>
</evidence>
<dbReference type="PRINTS" id="PR00413">
    <property type="entry name" value="HADHALOGNASE"/>
</dbReference>
<sequence>MIFFDLDNTLLDHDGAEAEAIAAFTARYGDAIIECPNGVVEAWRQITDQQRARWRAGELNFEALRRARISALFRHPLTVAQADALSTEYYHIYQQHWRLFDDVKPALSILREVAPLAIITNGFAFQQEAKLTATQIRSYFSHLVISEHVGAAKPTPAIFQHALRVARKPAAACWYIGNHPFNDAQAASQQGFKAVWLNRKGYDSTISTRVVRSLRGFADMVKMHG</sequence>
<dbReference type="EC" id="3.8.1.2" evidence="4"/>
<dbReference type="AlphaFoldDB" id="A0A090QXZ5"/>
<name>A0A090QXZ5_9GAMM</name>
<accession>A0A090QXZ5</accession>